<dbReference type="PANTHER" id="PTHR46696">
    <property type="entry name" value="P450, PUTATIVE (EUROFUNG)-RELATED"/>
    <property type="match status" value="1"/>
</dbReference>
<dbReference type="GO" id="GO:0036199">
    <property type="term" value="F:cholest-4-en-3-one 26-monooxygenase activity"/>
    <property type="evidence" value="ECO:0007669"/>
    <property type="project" value="TreeGrafter"/>
</dbReference>
<protein>
    <submittedName>
        <fullName evidence="8">Cytochrome</fullName>
    </submittedName>
</protein>
<dbReference type="InterPro" id="IPR036396">
    <property type="entry name" value="Cyt_P450_sf"/>
</dbReference>
<proteinExistence type="inferred from homology"/>
<evidence type="ECO:0000256" key="7">
    <source>
        <dbReference type="RuleBase" id="RU000461"/>
    </source>
</evidence>
<dbReference type="PRINTS" id="PR00385">
    <property type="entry name" value="P450"/>
</dbReference>
<organism evidence="8 9">
    <name type="scientific">Nocardioides luteus</name>
    <dbReference type="NCBI Taxonomy" id="1844"/>
    <lineage>
        <taxon>Bacteria</taxon>
        <taxon>Bacillati</taxon>
        <taxon>Actinomycetota</taxon>
        <taxon>Actinomycetes</taxon>
        <taxon>Propionibacteriales</taxon>
        <taxon>Nocardioidaceae</taxon>
        <taxon>Nocardioides</taxon>
    </lineage>
</organism>
<keyword evidence="4 7" id="KW-0560">Oxidoreductase</keyword>
<comment type="similarity">
    <text evidence="1 7">Belongs to the cytochrome P450 family.</text>
</comment>
<evidence type="ECO:0000256" key="5">
    <source>
        <dbReference type="ARBA" id="ARBA00023004"/>
    </source>
</evidence>
<dbReference type="GO" id="GO:0005506">
    <property type="term" value="F:iron ion binding"/>
    <property type="evidence" value="ECO:0007669"/>
    <property type="project" value="InterPro"/>
</dbReference>
<dbReference type="CDD" id="cd11078">
    <property type="entry name" value="CYP130-like"/>
    <property type="match status" value="1"/>
</dbReference>
<evidence type="ECO:0000313" key="8">
    <source>
        <dbReference type="EMBL" id="OIJ26306.1"/>
    </source>
</evidence>
<evidence type="ECO:0000256" key="4">
    <source>
        <dbReference type="ARBA" id="ARBA00023002"/>
    </source>
</evidence>
<comment type="caution">
    <text evidence="8">The sequence shown here is derived from an EMBL/GenBank/DDBJ whole genome shotgun (WGS) entry which is preliminary data.</text>
</comment>
<dbReference type="GO" id="GO:0008395">
    <property type="term" value="F:steroid hydroxylase activity"/>
    <property type="evidence" value="ECO:0007669"/>
    <property type="project" value="TreeGrafter"/>
</dbReference>
<dbReference type="InterPro" id="IPR002397">
    <property type="entry name" value="Cyt_P450_B"/>
</dbReference>
<reference evidence="8" key="1">
    <citation type="submission" date="2016-10" db="EMBL/GenBank/DDBJ databases">
        <title>Draft Genome Sequence of Nocardioides luteus Strain BAFB, an Alkane-Degrading Bacterium Isolated from JP-7 Polluted Soil.</title>
        <authorList>
            <person name="Brown L."/>
            <person name="Ruiz O.N."/>
            <person name="Gunasekera T."/>
        </authorList>
    </citation>
    <scope>NUCLEOTIDE SEQUENCE [LARGE SCALE GENOMIC DNA]</scope>
    <source>
        <strain evidence="8">BAFB</strain>
    </source>
</reference>
<dbReference type="PROSITE" id="PS00086">
    <property type="entry name" value="CYTOCHROME_P450"/>
    <property type="match status" value="1"/>
</dbReference>
<dbReference type="PRINTS" id="PR00359">
    <property type="entry name" value="BP450"/>
</dbReference>
<keyword evidence="5 7" id="KW-0408">Iron</keyword>
<name>A0A1J4N458_9ACTN</name>
<evidence type="ECO:0000256" key="3">
    <source>
        <dbReference type="ARBA" id="ARBA00022723"/>
    </source>
</evidence>
<dbReference type="OrthoDB" id="502624at2"/>
<dbReference type="Gene3D" id="1.10.630.10">
    <property type="entry name" value="Cytochrome P450"/>
    <property type="match status" value="1"/>
</dbReference>
<evidence type="ECO:0000256" key="6">
    <source>
        <dbReference type="ARBA" id="ARBA00023033"/>
    </source>
</evidence>
<dbReference type="RefSeq" id="WP_045546826.1">
    <property type="nucleotide sequence ID" value="NZ_JZDQ02000017.1"/>
</dbReference>
<evidence type="ECO:0000313" key="9">
    <source>
        <dbReference type="Proteomes" id="UP000033772"/>
    </source>
</evidence>
<accession>A0A1J4N458</accession>
<dbReference type="GO" id="GO:0020037">
    <property type="term" value="F:heme binding"/>
    <property type="evidence" value="ECO:0007669"/>
    <property type="project" value="InterPro"/>
</dbReference>
<keyword evidence="6 7" id="KW-0503">Monooxygenase</keyword>
<gene>
    <name evidence="8" type="ORF">UG56_013785</name>
</gene>
<dbReference type="InterPro" id="IPR017972">
    <property type="entry name" value="Cyt_P450_CS"/>
</dbReference>
<dbReference type="Proteomes" id="UP000033772">
    <property type="component" value="Unassembled WGS sequence"/>
</dbReference>
<dbReference type="GO" id="GO:0006707">
    <property type="term" value="P:cholesterol catabolic process"/>
    <property type="evidence" value="ECO:0007669"/>
    <property type="project" value="TreeGrafter"/>
</dbReference>
<evidence type="ECO:0000256" key="2">
    <source>
        <dbReference type="ARBA" id="ARBA00022617"/>
    </source>
</evidence>
<dbReference type="InterPro" id="IPR001128">
    <property type="entry name" value="Cyt_P450"/>
</dbReference>
<keyword evidence="2 7" id="KW-0349">Heme</keyword>
<sequence length="401" mass="44196">MTHPTVPESSLYDPFDTVVQDNPYPAYARLRAEHPVYWTAASNTWVLSRHADVEAALLDPGTYSSASGIFPTPAGMEMTELFLPMMIMTDPPRHSQLRALVSKGFTARRIASMEPVVTAIATELVQGFVQAGACDLVAELAGPLPAMVIADLLGVPREDRAQFRQWSSLLVQADPVRDQASAGLAAAASLYDYFKGFIAQRHKEPRNDLISALVEAKVDGQRLTEEELLGFCLLLLVAGHETTTNLLANSAVILAQHPAARERLARHPELLPGAVEELLRFDSPVQGLSRALTRDVTIHGTTMPAGDTVLLLFGSANRDERIFWAADRFDIDREPEHHLAFGRGIHFCLGAALARLETRVALEVLLRTCPEWEVDEGRSRRLRSGPIRGYLALPMHWSPRC</sequence>
<evidence type="ECO:0000256" key="1">
    <source>
        <dbReference type="ARBA" id="ARBA00010617"/>
    </source>
</evidence>
<dbReference type="PANTHER" id="PTHR46696:SF4">
    <property type="entry name" value="BIOTIN BIOSYNTHESIS CYTOCHROME P450"/>
    <property type="match status" value="1"/>
</dbReference>
<dbReference type="AlphaFoldDB" id="A0A1J4N458"/>
<dbReference type="SUPFAM" id="SSF48264">
    <property type="entry name" value="Cytochrome P450"/>
    <property type="match status" value="1"/>
</dbReference>
<keyword evidence="9" id="KW-1185">Reference proteome</keyword>
<dbReference type="FunFam" id="1.10.630.10:FF:000018">
    <property type="entry name" value="Cytochrome P450 monooxygenase"/>
    <property type="match status" value="1"/>
</dbReference>
<dbReference type="Pfam" id="PF00067">
    <property type="entry name" value="p450"/>
    <property type="match status" value="1"/>
</dbReference>
<dbReference type="EMBL" id="JZDQ02000017">
    <property type="protein sequence ID" value="OIJ26306.1"/>
    <property type="molecule type" value="Genomic_DNA"/>
</dbReference>
<keyword evidence="3 7" id="KW-0479">Metal-binding</keyword>
<dbReference type="STRING" id="1844.UG56_013785"/>